<keyword evidence="8" id="KW-0378">Hydrolase</keyword>
<dbReference type="Pfam" id="PF00768">
    <property type="entry name" value="Peptidase_S11"/>
    <property type="match status" value="1"/>
</dbReference>
<feature type="binding site" evidence="14">
    <location>
        <position position="227"/>
    </location>
    <ligand>
        <name>substrate</name>
    </ligand>
</feature>
<evidence type="ECO:0000256" key="11">
    <source>
        <dbReference type="ARBA" id="ARBA00023316"/>
    </source>
</evidence>
<name>A0A4V6NG93_9FIRM</name>
<proteinExistence type="inferred from homology"/>
<dbReference type="GO" id="GO:0009002">
    <property type="term" value="F:serine-type D-Ala-D-Ala carboxypeptidase activity"/>
    <property type="evidence" value="ECO:0007669"/>
    <property type="project" value="UniProtKB-EC"/>
</dbReference>
<feature type="active site" description="Proton acceptor" evidence="13">
    <location>
        <position position="65"/>
    </location>
</feature>
<organism evidence="18 19">
    <name type="scientific">Anaerospora hongkongensis</name>
    <dbReference type="NCBI Taxonomy" id="244830"/>
    <lineage>
        <taxon>Bacteria</taxon>
        <taxon>Bacillati</taxon>
        <taxon>Bacillota</taxon>
        <taxon>Negativicutes</taxon>
        <taxon>Selenomonadales</taxon>
        <taxon>Sporomusaceae</taxon>
        <taxon>Anaerospora</taxon>
    </lineage>
</organism>
<dbReference type="Gene3D" id="2.60.410.10">
    <property type="entry name" value="D-Ala-D-Ala carboxypeptidase, C-terminal domain"/>
    <property type="match status" value="1"/>
</dbReference>
<comment type="catalytic activity">
    <reaction evidence="12">
        <text>Preferential cleavage: (Ac)2-L-Lys-D-Ala-|-D-Ala. Also transpeptidation of peptidyl-alanyl moieties that are N-acyl substituents of D-alanine.</text>
        <dbReference type="EC" id="3.4.16.4"/>
    </reaction>
</comment>
<keyword evidence="9" id="KW-0133">Cell shape</keyword>
<evidence type="ECO:0000256" key="7">
    <source>
        <dbReference type="ARBA" id="ARBA00022729"/>
    </source>
</evidence>
<keyword evidence="19" id="KW-1185">Reference proteome</keyword>
<evidence type="ECO:0000313" key="18">
    <source>
        <dbReference type="EMBL" id="TCL35406.1"/>
    </source>
</evidence>
<feature type="active site" description="Acyl-ester intermediate" evidence="13">
    <location>
        <position position="62"/>
    </location>
</feature>
<evidence type="ECO:0000256" key="9">
    <source>
        <dbReference type="ARBA" id="ARBA00022960"/>
    </source>
</evidence>
<evidence type="ECO:0000256" key="1">
    <source>
        <dbReference type="ARBA" id="ARBA00003217"/>
    </source>
</evidence>
<evidence type="ECO:0000256" key="4">
    <source>
        <dbReference type="ARBA" id="ARBA00012448"/>
    </source>
</evidence>
<dbReference type="InterPro" id="IPR015956">
    <property type="entry name" value="Peniciliin-bd_prot_C_sf"/>
</dbReference>
<dbReference type="InterPro" id="IPR037167">
    <property type="entry name" value="Peptidase_S11_C_sf"/>
</dbReference>
<dbReference type="GO" id="GO:0006508">
    <property type="term" value="P:proteolysis"/>
    <property type="evidence" value="ECO:0007669"/>
    <property type="project" value="UniProtKB-KW"/>
</dbReference>
<dbReference type="EMBL" id="SLUI01000012">
    <property type="protein sequence ID" value="TCL35406.1"/>
    <property type="molecule type" value="Genomic_DNA"/>
</dbReference>
<keyword evidence="6" id="KW-0645">Protease</keyword>
<dbReference type="SUPFAM" id="SSF69189">
    <property type="entry name" value="Penicillin-binding protein associated domain"/>
    <property type="match status" value="1"/>
</dbReference>
<feature type="chain" id="PRO_5020574890" description="serine-type D-Ala-D-Ala carboxypeptidase" evidence="16">
    <location>
        <begin position="27"/>
        <end position="388"/>
    </location>
</feature>
<evidence type="ECO:0000256" key="8">
    <source>
        <dbReference type="ARBA" id="ARBA00022801"/>
    </source>
</evidence>
<dbReference type="PRINTS" id="PR00725">
    <property type="entry name" value="DADACBPTASE1"/>
</dbReference>
<comment type="caution">
    <text evidence="18">The sequence shown here is derived from an EMBL/GenBank/DDBJ whole genome shotgun (WGS) entry which is preliminary data.</text>
</comment>
<gene>
    <name evidence="18" type="ORF">EV210_11264</name>
</gene>
<dbReference type="Pfam" id="PF07943">
    <property type="entry name" value="PBP5_C"/>
    <property type="match status" value="1"/>
</dbReference>
<dbReference type="InterPro" id="IPR018044">
    <property type="entry name" value="Peptidase_S11"/>
</dbReference>
<keyword evidence="11" id="KW-0961">Cell wall biogenesis/degradation</keyword>
<dbReference type="InterPro" id="IPR012338">
    <property type="entry name" value="Beta-lactam/transpept-like"/>
</dbReference>
<sequence>MVGPWIKSFFSYLLVFLLTTSAVVTAAPKPPTIHANAAILMDAKTGEVLFAQNIHKRYAPASTTKVLTAIIAIESGRLEEEVEISLRAAGTGGSSMHLYAGQKLSLRELVTGLLLRSGNDAAVAIAEHLSGSVEEFVLAMNAKAQSLGAVNSNFRNPHGLTAVSHYSTAFDLAWISRYALTNPIFAEIVNTRETTIDWLDRRGKEKDANLRNTNKLLWMLEDADGVKTGTTGEAGPCLVSSATRGNQRLIAVVLHDHSRWQDSMQLLKYGFDSFDIYEYADAGDIVGPITVEGGTADAVDVTINQVAAVIVKPEDYPHVTVELDLPEKIKAPVYQGQKIGEVIFFVRDKAVKTVDIISTKDVAEQTPTSIFFEYLLYLFRIVSGWGVF</sequence>
<dbReference type="SMART" id="SM00936">
    <property type="entry name" value="PBP5_C"/>
    <property type="match status" value="1"/>
</dbReference>
<keyword evidence="7 16" id="KW-0732">Signal</keyword>
<dbReference type="GO" id="GO:0008360">
    <property type="term" value="P:regulation of cell shape"/>
    <property type="evidence" value="ECO:0007669"/>
    <property type="project" value="UniProtKB-KW"/>
</dbReference>
<evidence type="ECO:0000256" key="3">
    <source>
        <dbReference type="ARBA" id="ARBA00007164"/>
    </source>
</evidence>
<dbReference type="PANTHER" id="PTHR21581">
    <property type="entry name" value="D-ALANYL-D-ALANINE CARBOXYPEPTIDASE"/>
    <property type="match status" value="1"/>
</dbReference>
<feature type="active site" evidence="13">
    <location>
        <position position="117"/>
    </location>
</feature>
<dbReference type="InterPro" id="IPR001967">
    <property type="entry name" value="Peptidase_S11_N"/>
</dbReference>
<evidence type="ECO:0000313" key="19">
    <source>
        <dbReference type="Proteomes" id="UP000295063"/>
    </source>
</evidence>
<evidence type="ECO:0000256" key="13">
    <source>
        <dbReference type="PIRSR" id="PIRSR618044-1"/>
    </source>
</evidence>
<dbReference type="AlphaFoldDB" id="A0A4V6NG93"/>
<comment type="similarity">
    <text evidence="3 15">Belongs to the peptidase S11 family.</text>
</comment>
<evidence type="ECO:0000259" key="17">
    <source>
        <dbReference type="SMART" id="SM00936"/>
    </source>
</evidence>
<keyword evidence="10" id="KW-0573">Peptidoglycan synthesis</keyword>
<evidence type="ECO:0000256" key="15">
    <source>
        <dbReference type="RuleBase" id="RU004016"/>
    </source>
</evidence>
<evidence type="ECO:0000256" key="2">
    <source>
        <dbReference type="ARBA" id="ARBA00004752"/>
    </source>
</evidence>
<keyword evidence="5 18" id="KW-0121">Carboxypeptidase</keyword>
<dbReference type="SUPFAM" id="SSF56601">
    <property type="entry name" value="beta-lactamase/transpeptidase-like"/>
    <property type="match status" value="1"/>
</dbReference>
<dbReference type="Gene3D" id="3.40.710.10">
    <property type="entry name" value="DD-peptidase/beta-lactamase superfamily"/>
    <property type="match status" value="1"/>
</dbReference>
<comment type="function">
    <text evidence="1">Removes C-terminal D-alanyl residues from sugar-peptide cell wall precursors.</text>
</comment>
<dbReference type="Proteomes" id="UP000295063">
    <property type="component" value="Unassembled WGS sequence"/>
</dbReference>
<evidence type="ECO:0000256" key="12">
    <source>
        <dbReference type="ARBA" id="ARBA00034000"/>
    </source>
</evidence>
<reference evidence="18 19" key="1">
    <citation type="submission" date="2019-03" db="EMBL/GenBank/DDBJ databases">
        <title>Genomic Encyclopedia of Type Strains, Phase IV (KMG-IV): sequencing the most valuable type-strain genomes for metagenomic binning, comparative biology and taxonomic classification.</title>
        <authorList>
            <person name="Goeker M."/>
        </authorList>
    </citation>
    <scope>NUCLEOTIDE SEQUENCE [LARGE SCALE GENOMIC DNA]</scope>
    <source>
        <strain evidence="18 19">DSM 15969</strain>
    </source>
</reference>
<evidence type="ECO:0000256" key="5">
    <source>
        <dbReference type="ARBA" id="ARBA00022645"/>
    </source>
</evidence>
<protein>
    <recommendedName>
        <fullName evidence="4">serine-type D-Ala-D-Ala carboxypeptidase</fullName>
        <ecNumber evidence="4">3.4.16.4</ecNumber>
    </recommendedName>
</protein>
<evidence type="ECO:0000256" key="10">
    <source>
        <dbReference type="ARBA" id="ARBA00022984"/>
    </source>
</evidence>
<comment type="pathway">
    <text evidence="2">Cell wall biogenesis; peptidoglycan biosynthesis.</text>
</comment>
<dbReference type="RefSeq" id="WP_132082508.1">
    <property type="nucleotide sequence ID" value="NZ_SLUI01000012.1"/>
</dbReference>
<feature type="domain" description="Peptidase S11 D-Ala-D-Ala carboxypeptidase A C-terminal" evidence="17">
    <location>
        <begin position="274"/>
        <end position="364"/>
    </location>
</feature>
<accession>A0A4V6NG93</accession>
<dbReference type="GO" id="GO:0009252">
    <property type="term" value="P:peptidoglycan biosynthetic process"/>
    <property type="evidence" value="ECO:0007669"/>
    <property type="project" value="UniProtKB-UniPathway"/>
</dbReference>
<dbReference type="GO" id="GO:0071555">
    <property type="term" value="P:cell wall organization"/>
    <property type="evidence" value="ECO:0007669"/>
    <property type="project" value="UniProtKB-KW"/>
</dbReference>
<dbReference type="OrthoDB" id="9791132at2"/>
<evidence type="ECO:0000256" key="16">
    <source>
        <dbReference type="SAM" id="SignalP"/>
    </source>
</evidence>
<dbReference type="EC" id="3.4.16.4" evidence="4"/>
<feature type="signal peptide" evidence="16">
    <location>
        <begin position="1"/>
        <end position="26"/>
    </location>
</feature>
<evidence type="ECO:0000256" key="6">
    <source>
        <dbReference type="ARBA" id="ARBA00022670"/>
    </source>
</evidence>
<dbReference type="UniPathway" id="UPA00219"/>
<evidence type="ECO:0000256" key="14">
    <source>
        <dbReference type="PIRSR" id="PIRSR618044-2"/>
    </source>
</evidence>
<dbReference type="PANTHER" id="PTHR21581:SF33">
    <property type="entry name" value="D-ALANYL-D-ALANINE CARBOXYPEPTIDASE DACB"/>
    <property type="match status" value="1"/>
</dbReference>
<dbReference type="InterPro" id="IPR012907">
    <property type="entry name" value="Peptidase_S11_C"/>
</dbReference>